<comment type="caution">
    <text evidence="4">The sequence shown here is derived from an EMBL/GenBank/DDBJ whole genome shotgun (WGS) entry which is preliminary data.</text>
</comment>
<evidence type="ECO:0000256" key="1">
    <source>
        <dbReference type="ARBA" id="ARBA00022737"/>
    </source>
</evidence>
<dbReference type="AlphaFoldDB" id="A0A062UAR1"/>
<proteinExistence type="predicted"/>
<dbReference type="SUPFAM" id="SSF48403">
    <property type="entry name" value="Ankyrin repeat"/>
    <property type="match status" value="1"/>
</dbReference>
<dbReference type="Proteomes" id="UP000027037">
    <property type="component" value="Unassembled WGS sequence"/>
</dbReference>
<keyword evidence="2" id="KW-0040">ANK repeat</keyword>
<organism evidence="4 5">
    <name type="scientific">Hyphomonas beringensis</name>
    <dbReference type="NCBI Taxonomy" id="1280946"/>
    <lineage>
        <taxon>Bacteria</taxon>
        <taxon>Pseudomonadati</taxon>
        <taxon>Pseudomonadota</taxon>
        <taxon>Alphaproteobacteria</taxon>
        <taxon>Hyphomonadales</taxon>
        <taxon>Hyphomonadaceae</taxon>
        <taxon>Hyphomonas</taxon>
    </lineage>
</organism>
<dbReference type="PANTHER" id="PTHR24126:SF14">
    <property type="entry name" value="ANK_REP_REGION DOMAIN-CONTAINING PROTEIN"/>
    <property type="match status" value="1"/>
</dbReference>
<feature type="signal peptide" evidence="3">
    <location>
        <begin position="1"/>
        <end position="22"/>
    </location>
</feature>
<feature type="chain" id="PRO_5001618152" evidence="3">
    <location>
        <begin position="23"/>
        <end position="319"/>
    </location>
</feature>
<dbReference type="InterPro" id="IPR036770">
    <property type="entry name" value="Ankyrin_rpt-contain_sf"/>
</dbReference>
<dbReference type="RefSeq" id="WP_034794512.1">
    <property type="nucleotide sequence ID" value="NZ_AWFF01000031.1"/>
</dbReference>
<dbReference type="EMBL" id="AWFF01000031">
    <property type="protein sequence ID" value="KCZ55407.1"/>
    <property type="molecule type" value="Genomic_DNA"/>
</dbReference>
<sequence length="319" mass="35429">MKSAIRLAIAAATLAFATQASAHAQAKYLDDNESQFIKFVLQRDFEKANFYIGQGLVDPENLSTGKPLPYYLYGPGTISYTSCHIPSYSQSSDGDCNPDSYVTEYLLSGNFDLNAETENGRRPISYVCWGTDIGFMTTQKLVVEEGVDVNFYDDYGFTPLHHCAWRGAHRHREQSLEKYLNIMATLIAYGTDVDAPLKIERTLGPHKEKPINPGATPLMLSLSTWGGDREEMVGIKLLIALGADTKAKDDTGASLMNYVSYPSSSRHYEPTLKLLTMLHNNGADIMEPRGKDKKTFFETAMAKGDVDFAMQIMALTQDQ</sequence>
<protein>
    <submittedName>
        <fullName evidence="4">Uncharacterized protein</fullName>
    </submittedName>
</protein>
<dbReference type="SMART" id="SM00248">
    <property type="entry name" value="ANK"/>
    <property type="match status" value="3"/>
</dbReference>
<keyword evidence="5" id="KW-1185">Reference proteome</keyword>
<dbReference type="Gene3D" id="1.25.40.20">
    <property type="entry name" value="Ankyrin repeat-containing domain"/>
    <property type="match status" value="1"/>
</dbReference>
<dbReference type="InterPro" id="IPR002110">
    <property type="entry name" value="Ankyrin_rpt"/>
</dbReference>
<evidence type="ECO:0000256" key="2">
    <source>
        <dbReference type="ARBA" id="ARBA00023043"/>
    </source>
</evidence>
<dbReference type="PATRIC" id="fig|1280946.3.peg.1350"/>
<name>A0A062UAR1_9PROT</name>
<evidence type="ECO:0000313" key="4">
    <source>
        <dbReference type="EMBL" id="KCZ55407.1"/>
    </source>
</evidence>
<dbReference type="PANTHER" id="PTHR24126">
    <property type="entry name" value="ANKYRIN REPEAT, PH AND SEC7 DOMAIN CONTAINING PROTEIN SECG-RELATED"/>
    <property type="match status" value="1"/>
</dbReference>
<accession>A0A062UAR1</accession>
<keyword evidence="1" id="KW-0677">Repeat</keyword>
<evidence type="ECO:0000256" key="3">
    <source>
        <dbReference type="SAM" id="SignalP"/>
    </source>
</evidence>
<evidence type="ECO:0000313" key="5">
    <source>
        <dbReference type="Proteomes" id="UP000027037"/>
    </source>
</evidence>
<gene>
    <name evidence="4" type="ORF">HY29_12795</name>
</gene>
<dbReference type="OrthoDB" id="928522at2"/>
<keyword evidence="3" id="KW-0732">Signal</keyword>
<dbReference type="STRING" id="1280946.HY29_12795"/>
<reference evidence="4 5" key="1">
    <citation type="journal article" date="2014" name="Antonie Van Leeuwenhoek">
        <title>Hyphomonas beringensis sp. nov. and Hyphomonas chukchiensis sp. nov., isolated from surface seawater of the Bering Sea and Chukchi Sea.</title>
        <authorList>
            <person name="Li C."/>
            <person name="Lai Q."/>
            <person name="Li G."/>
            <person name="Dong C."/>
            <person name="Wang J."/>
            <person name="Liao Y."/>
            <person name="Shao Z."/>
        </authorList>
    </citation>
    <scope>NUCLEOTIDE SEQUENCE [LARGE SCALE GENOMIC DNA]</scope>
    <source>
        <strain evidence="4 5">25B14_1</strain>
    </source>
</reference>